<sequence length="302" mass="36127">MKKSFKYRIYSNIETIQKAEKWLNLCRQLYNNCLKERIIAYKERKESISVYQQMKKLPHFKKAFPEYRKISSQTLQDVLQRLDKAYQNFFRRVKNGSEKAGFPRFKGYNRYDSFTLKQTGWKLNGKYFIIKNIGKFKIKLSRPIEGTIKTITISRNSSNKWFVCFSCDKVPLKPLPKTNKEIGVDMGCESFLTDSNGDKVNNPRFFKKSQRLLIKRQQKLSHKKKSSNRRNRARILVAKAHEKVFNQRKDFHFKIANQLLKENDIVYIEKLKLWKTFRNLNRSMRDVAWFGFFNILKAKAEE</sequence>
<organism evidence="3">
    <name type="scientific">marine sediment metagenome</name>
    <dbReference type="NCBI Taxonomy" id="412755"/>
    <lineage>
        <taxon>unclassified sequences</taxon>
        <taxon>metagenomes</taxon>
        <taxon>ecological metagenomes</taxon>
    </lineage>
</organism>
<feature type="domain" description="Transposase putative helix-turn-helix" evidence="2">
    <location>
        <begin position="1"/>
        <end position="45"/>
    </location>
</feature>
<evidence type="ECO:0000313" key="3">
    <source>
        <dbReference type="EMBL" id="GAG58929.1"/>
    </source>
</evidence>
<dbReference type="Pfam" id="PF01385">
    <property type="entry name" value="OrfB_IS605"/>
    <property type="match status" value="1"/>
</dbReference>
<name>X0YRD9_9ZZZZ</name>
<feature type="domain" description="Probable transposase IS891/IS1136/IS1341" evidence="1">
    <location>
        <begin position="173"/>
        <end position="276"/>
    </location>
</feature>
<accession>X0YRD9</accession>
<proteinExistence type="predicted"/>
<dbReference type="InterPro" id="IPR021027">
    <property type="entry name" value="Transposase_put_HTH"/>
</dbReference>
<protein>
    <recommendedName>
        <fullName evidence="4">Transposase IS891/IS1136/IS1341 domain-containing protein</fullName>
    </recommendedName>
</protein>
<comment type="caution">
    <text evidence="3">The sequence shown here is derived from an EMBL/GenBank/DDBJ whole genome shotgun (WGS) entry which is preliminary data.</text>
</comment>
<feature type="non-terminal residue" evidence="3">
    <location>
        <position position="302"/>
    </location>
</feature>
<dbReference type="EMBL" id="BART01002263">
    <property type="protein sequence ID" value="GAG58929.1"/>
    <property type="molecule type" value="Genomic_DNA"/>
</dbReference>
<dbReference type="AlphaFoldDB" id="X0YRD9"/>
<gene>
    <name evidence="3" type="ORF">S01H4_07063</name>
</gene>
<evidence type="ECO:0008006" key="4">
    <source>
        <dbReference type="Google" id="ProtNLM"/>
    </source>
</evidence>
<evidence type="ECO:0000259" key="2">
    <source>
        <dbReference type="Pfam" id="PF12323"/>
    </source>
</evidence>
<evidence type="ECO:0000259" key="1">
    <source>
        <dbReference type="Pfam" id="PF01385"/>
    </source>
</evidence>
<dbReference type="InterPro" id="IPR001959">
    <property type="entry name" value="Transposase"/>
</dbReference>
<dbReference type="NCBIfam" id="NF040570">
    <property type="entry name" value="guided_TnpB"/>
    <property type="match status" value="1"/>
</dbReference>
<dbReference type="Pfam" id="PF12323">
    <property type="entry name" value="HTH_OrfB_IS605"/>
    <property type="match status" value="1"/>
</dbReference>
<reference evidence="3" key="1">
    <citation type="journal article" date="2014" name="Front. Microbiol.">
        <title>High frequency of phylogenetically diverse reductive dehalogenase-homologous genes in deep subseafloor sedimentary metagenomes.</title>
        <authorList>
            <person name="Kawai M."/>
            <person name="Futagami T."/>
            <person name="Toyoda A."/>
            <person name="Takaki Y."/>
            <person name="Nishi S."/>
            <person name="Hori S."/>
            <person name="Arai W."/>
            <person name="Tsubouchi T."/>
            <person name="Morono Y."/>
            <person name="Uchiyama I."/>
            <person name="Ito T."/>
            <person name="Fujiyama A."/>
            <person name="Inagaki F."/>
            <person name="Takami H."/>
        </authorList>
    </citation>
    <scope>NUCLEOTIDE SEQUENCE</scope>
    <source>
        <strain evidence="3">Expedition CK06-06</strain>
    </source>
</reference>